<dbReference type="AlphaFoldDB" id="A0A6M3JKI0"/>
<name>A0A6M3JKI0_9ZZZZ</name>
<dbReference type="Pfam" id="PF05766">
    <property type="entry name" value="NinG"/>
    <property type="match status" value="1"/>
</dbReference>
<protein>
    <submittedName>
        <fullName evidence="1">Putative lambda recombination protein</fullName>
    </submittedName>
</protein>
<reference evidence="1" key="1">
    <citation type="submission" date="2020-03" db="EMBL/GenBank/DDBJ databases">
        <title>The deep terrestrial virosphere.</title>
        <authorList>
            <person name="Holmfeldt K."/>
            <person name="Nilsson E."/>
            <person name="Simone D."/>
            <person name="Lopez-Fernandez M."/>
            <person name="Wu X."/>
            <person name="de Brujin I."/>
            <person name="Lundin D."/>
            <person name="Andersson A."/>
            <person name="Bertilsson S."/>
            <person name="Dopson M."/>
        </authorList>
    </citation>
    <scope>NUCLEOTIDE SEQUENCE</scope>
    <source>
        <strain evidence="1">MM415A04507</strain>
        <strain evidence="2">MM415B02232</strain>
    </source>
</reference>
<evidence type="ECO:0000313" key="1">
    <source>
        <dbReference type="EMBL" id="QJA69551.1"/>
    </source>
</evidence>
<accession>A0A6M3JKI0</accession>
<dbReference type="InterPro" id="IPR008713">
    <property type="entry name" value="Phage_lambda_NinG"/>
</dbReference>
<organism evidence="1">
    <name type="scientific">viral metagenome</name>
    <dbReference type="NCBI Taxonomy" id="1070528"/>
    <lineage>
        <taxon>unclassified sequences</taxon>
        <taxon>metagenomes</taxon>
        <taxon>organismal metagenomes</taxon>
    </lineage>
</organism>
<sequence>MKIDKPKKKVTLSGLKKKVWVAFSEWIRTRDCLRTTGCKDWGLCITCGKRYHIKLLQAGHFISGRHNANLFSEMGVHAQCYNCNINLRGNTLEYRRKIIELYDEGADLELEAEARQIKKFTIPELEALLIEYKNKIKELREVKYE</sequence>
<evidence type="ECO:0000313" key="2">
    <source>
        <dbReference type="EMBL" id="QJA85309.1"/>
    </source>
</evidence>
<gene>
    <name evidence="1" type="ORF">MM415A04507_0010</name>
    <name evidence="2" type="ORF">MM415B02232_0008</name>
</gene>
<proteinExistence type="predicted"/>
<dbReference type="EMBL" id="MT141715">
    <property type="protein sequence ID" value="QJA69551.1"/>
    <property type="molecule type" value="Genomic_DNA"/>
</dbReference>
<dbReference type="EMBL" id="MT142567">
    <property type="protein sequence ID" value="QJA85309.1"/>
    <property type="molecule type" value="Genomic_DNA"/>
</dbReference>